<gene>
    <name evidence="1" type="ORF">GGQ67_002405</name>
</gene>
<dbReference type="RefSeq" id="WP_183900366.1">
    <property type="nucleotide sequence ID" value="NZ_JACIDW010000006.1"/>
</dbReference>
<dbReference type="EMBL" id="JACIDW010000006">
    <property type="protein sequence ID" value="MBB3964742.1"/>
    <property type="molecule type" value="Genomic_DNA"/>
</dbReference>
<dbReference type="AlphaFoldDB" id="A0A7W6CPC3"/>
<organism evidence="1 2">
    <name type="scientific">Rhizobium metallidurans</name>
    <dbReference type="NCBI Taxonomy" id="1265931"/>
    <lineage>
        <taxon>Bacteria</taxon>
        <taxon>Pseudomonadati</taxon>
        <taxon>Pseudomonadota</taxon>
        <taxon>Alphaproteobacteria</taxon>
        <taxon>Hyphomicrobiales</taxon>
        <taxon>Rhizobiaceae</taxon>
        <taxon>Rhizobium/Agrobacterium group</taxon>
        <taxon>Rhizobium</taxon>
    </lineage>
</organism>
<comment type="caution">
    <text evidence="1">The sequence shown here is derived from an EMBL/GenBank/DDBJ whole genome shotgun (WGS) entry which is preliminary data.</text>
</comment>
<evidence type="ECO:0000313" key="1">
    <source>
        <dbReference type="EMBL" id="MBB3964742.1"/>
    </source>
</evidence>
<evidence type="ECO:0000313" key="2">
    <source>
        <dbReference type="Proteomes" id="UP000582090"/>
    </source>
</evidence>
<name>A0A7W6CPC3_9HYPH</name>
<dbReference type="Proteomes" id="UP000582090">
    <property type="component" value="Unassembled WGS sequence"/>
</dbReference>
<accession>A0A7W6CPC3</accession>
<sequence length="86" mass="9150">MDIAATVLSTVNAPYRRKLTAAELAFYLSHRDDARTVPGHMSSFFAEVTPQLQAAFAASVGIPLAELVEAATAFSLYSGETYPLAA</sequence>
<protein>
    <submittedName>
        <fullName evidence="1">Uncharacterized protein</fullName>
    </submittedName>
</protein>
<proteinExistence type="predicted"/>
<reference evidence="1 2" key="1">
    <citation type="submission" date="2020-08" db="EMBL/GenBank/DDBJ databases">
        <title>Genomic Encyclopedia of Type Strains, Phase IV (KMG-IV): sequencing the most valuable type-strain genomes for metagenomic binning, comparative biology and taxonomic classification.</title>
        <authorList>
            <person name="Goeker M."/>
        </authorList>
    </citation>
    <scope>NUCLEOTIDE SEQUENCE [LARGE SCALE GENOMIC DNA]</scope>
    <source>
        <strain evidence="1 2">DSM 26575</strain>
    </source>
</reference>
<keyword evidence="2" id="KW-1185">Reference proteome</keyword>